<dbReference type="RefSeq" id="WP_083416885.1">
    <property type="nucleotide sequence ID" value="NZ_FPBD01000003.1"/>
</dbReference>
<gene>
    <name evidence="2" type="ORF">SAMN05444141_103742</name>
</gene>
<accession>A0A1I7B7X0</accession>
<keyword evidence="3" id="KW-1185">Reference proteome</keyword>
<evidence type="ECO:0000313" key="2">
    <source>
        <dbReference type="EMBL" id="SFT83296.1"/>
    </source>
</evidence>
<evidence type="ECO:0000313" key="3">
    <source>
        <dbReference type="Proteomes" id="UP000183371"/>
    </source>
</evidence>
<reference evidence="3" key="1">
    <citation type="submission" date="2016-10" db="EMBL/GenBank/DDBJ databases">
        <authorList>
            <person name="Varghese N."/>
            <person name="Submissions S."/>
        </authorList>
    </citation>
    <scope>NUCLEOTIDE SEQUENCE [LARGE SCALE GENOMIC DNA]</scope>
    <source>
        <strain evidence="3">DSM 17465</strain>
    </source>
</reference>
<sequence length="399" mass="44258">MTAIGLNSFVSAAHSIPQDGKLTIAEGQVKAHSSTAIAGRLVTWVKQQAAGEAQKQEDQGAFRLALTNHYGKTLGEKAYEAACRACGQNDGNSHSLTAKQVLEGVTVAERRVLSDESSAVRTKALSEDVRRNPINGLVQNKEHQTIPSVQSEIIETPESNTELLAARADSKYTERNPFHVERELMARLSTEIAKKYDPLIAEEATSKAWSKELLQGIYRDVLRDQRPVEKGEALKISEVPHPMKVAVERFEKQVWNYAEQNFLRSLPENAEVAIHDLSRQLNWQNFPALAEQHGLTGISWASDATAPFFTANIPQIRDHAIQRLVDNREDQAFLNSVTVESFDDIIKEALFEQARLDKVDSDAAALELVHSEPEAPLKPILKSSEPSSEAAPKKSVRWV</sequence>
<proteinExistence type="predicted"/>
<dbReference type="EMBL" id="FPBD01000003">
    <property type="protein sequence ID" value="SFT83296.1"/>
    <property type="molecule type" value="Genomic_DNA"/>
</dbReference>
<name>A0A1I7B7X0_9HYPH</name>
<dbReference type="AlphaFoldDB" id="A0A1I7B7X0"/>
<dbReference type="Proteomes" id="UP000183371">
    <property type="component" value="Unassembled WGS sequence"/>
</dbReference>
<feature type="region of interest" description="Disordered" evidence="1">
    <location>
        <begin position="377"/>
        <end position="399"/>
    </location>
</feature>
<evidence type="ECO:0000256" key="1">
    <source>
        <dbReference type="SAM" id="MobiDB-lite"/>
    </source>
</evidence>
<protein>
    <submittedName>
        <fullName evidence="2">Uncharacterized protein</fullName>
    </submittedName>
</protein>
<organism evidence="2 3">
    <name type="scientific">Pseudovibrio denitrificans</name>
    <dbReference type="NCBI Taxonomy" id="258256"/>
    <lineage>
        <taxon>Bacteria</taxon>
        <taxon>Pseudomonadati</taxon>
        <taxon>Pseudomonadota</taxon>
        <taxon>Alphaproteobacteria</taxon>
        <taxon>Hyphomicrobiales</taxon>
        <taxon>Stappiaceae</taxon>
        <taxon>Pseudovibrio</taxon>
    </lineage>
</organism>